<dbReference type="PANTHER" id="PTHR24422">
    <property type="entry name" value="CHEMOTAXIS PROTEIN METHYLTRANSFERASE"/>
    <property type="match status" value="1"/>
</dbReference>
<dbReference type="SUPFAM" id="SSF52738">
    <property type="entry name" value="Methylesterase CheB, C-terminal domain"/>
    <property type="match status" value="1"/>
</dbReference>
<evidence type="ECO:0000259" key="5">
    <source>
        <dbReference type="PROSITE" id="PS50109"/>
    </source>
</evidence>
<dbReference type="GO" id="GO:0005737">
    <property type="term" value="C:cytoplasm"/>
    <property type="evidence" value="ECO:0007669"/>
    <property type="project" value="InterPro"/>
</dbReference>
<protein>
    <recommendedName>
        <fullName evidence="2">histidine kinase</fullName>
        <ecNumber evidence="2">2.7.13.3</ecNumber>
    </recommendedName>
</protein>
<dbReference type="CDD" id="cd00082">
    <property type="entry name" value="HisKA"/>
    <property type="match status" value="1"/>
</dbReference>
<evidence type="ECO:0000256" key="3">
    <source>
        <dbReference type="PROSITE-ProRule" id="PRU00050"/>
    </source>
</evidence>
<evidence type="ECO:0000259" key="7">
    <source>
        <dbReference type="PROSITE" id="PS50123"/>
    </source>
</evidence>
<dbReference type="Gene3D" id="3.30.450.20">
    <property type="entry name" value="PAS domain"/>
    <property type="match status" value="1"/>
</dbReference>
<comment type="catalytic activity">
    <reaction evidence="1">
        <text>ATP + protein L-histidine = ADP + protein N-phospho-L-histidine.</text>
        <dbReference type="EC" id="2.7.13.3"/>
    </reaction>
</comment>
<reference evidence="8 9" key="1">
    <citation type="submission" date="2020-01" db="EMBL/GenBank/DDBJ databases">
        <title>Complete genome sequence of Chitinophaga sp. H33E-04 isolated from quinoa roots.</title>
        <authorList>
            <person name="Weon H.-Y."/>
            <person name="Lee S.A."/>
        </authorList>
    </citation>
    <scope>NUCLEOTIDE SEQUENCE [LARGE SCALE GENOMIC DNA]</scope>
    <source>
        <strain evidence="8 9">H33E-04</strain>
    </source>
</reference>
<dbReference type="InterPro" id="IPR022641">
    <property type="entry name" value="CheR_N"/>
</dbReference>
<organism evidence="8 9">
    <name type="scientific">Chitinophaga agri</name>
    <dbReference type="NCBI Taxonomy" id="2703787"/>
    <lineage>
        <taxon>Bacteria</taxon>
        <taxon>Pseudomonadati</taxon>
        <taxon>Bacteroidota</taxon>
        <taxon>Chitinophagia</taxon>
        <taxon>Chitinophagales</taxon>
        <taxon>Chitinophagaceae</taxon>
        <taxon>Chitinophaga</taxon>
    </lineage>
</organism>
<dbReference type="GO" id="GO:0008757">
    <property type="term" value="F:S-adenosylmethionine-dependent methyltransferase activity"/>
    <property type="evidence" value="ECO:0007669"/>
    <property type="project" value="InterPro"/>
</dbReference>
<dbReference type="InterPro" id="IPR035965">
    <property type="entry name" value="PAS-like_dom_sf"/>
</dbReference>
<evidence type="ECO:0000313" key="8">
    <source>
        <dbReference type="EMBL" id="QHS63490.1"/>
    </source>
</evidence>
<dbReference type="SUPFAM" id="SSF53335">
    <property type="entry name" value="S-adenosyl-L-methionine-dependent methyltransferases"/>
    <property type="match status" value="1"/>
</dbReference>
<dbReference type="Pfam" id="PF01339">
    <property type="entry name" value="CheB_methylest"/>
    <property type="match status" value="1"/>
</dbReference>
<dbReference type="RefSeq" id="WP_162335206.1">
    <property type="nucleotide sequence ID" value="NZ_CP048113.1"/>
</dbReference>
<dbReference type="SUPFAM" id="SSF47757">
    <property type="entry name" value="Chemotaxis receptor methyltransferase CheR, N-terminal domain"/>
    <property type="match status" value="1"/>
</dbReference>
<dbReference type="Gene3D" id="3.40.50.180">
    <property type="entry name" value="Methylesterase CheB, C-terminal domain"/>
    <property type="match status" value="1"/>
</dbReference>
<sequence length="1075" mass="122029">MITNGPHHIIAIGASAGGMEEINAFFDNTPVDGVSYIIIQHLSPDFKSRMVELLTRHSKLFVEQAANDMEIRVNHVYLIPNDKFMTTRNGRLFLTTKEHVKAPHLTIDIFFKSLAASYGKTAIAIILSGLGVDGTEGSIAVKKAGGMVIARDPETTGFPGMPASAIDTGMVDFVLEPASMPDIIEDYIMHQKQIMVNSEEDERTLITIIDLIKEKLPLDFSDYKLTTLLRRSMRRAAYSNFTRLEDYFEYLKVTPDEVVALAKDFLISVTSFFRDPEAFEFIEKNILPDLLSNLAPGEELKMWIAGCATGEEVYSIAMLIAEQLTGPYQNVPVKLFATDLDTHALHYAGRGVYQWNSVKDVSPERLSKFFVKEKDSYRVLPLIRHMVIFAQHDLVKNPPYCNMHFISCRNLLIYMTPFLQKKIFSMLLFGLRMNGYLFLGSSENPTSIIQSLQVVNKKWRIYKNVNAKRIINFDTFSLPESLNFKAAVPVKENVSRTNGHNISEIICGVLANEMDYLAVCIDENQHVVKSYGNTSKYLLQQNFNSYLPELLPEQLLLAFNSLSSQVLKTNNAAGVKGIPVDIDGQDQLVRLSIMPLKIERAAVGLFLVVFERDFESVAVQNEYPVFDERVYNNMYVSNLEHELKELKDKLYAAYETIDAYNENMQSFNEELISSNEEMQSTNEEMQSVNEELHTINADYQIKNRQLLEINDDLNNYFRSNINSQLFVNEHLLLMKFSPAAVQLINLQESDIGRPLSHISGNIPLDGVIEDIWKVIQKGEVISRAIAANNGLWYQIMVMPYIQQADNKRTGAIITFNDITELKRAKLELDEKNESLMRINADLDHFIHIVSHDLLEPLGSIESSIAIMNEMDMADPELSKYMEITRSSIKKFRSLIRNMGAIAKLENNMSDMEFVDIEDIINNIKWSLDGRIKSSHAVITTQLDVKEIFFSKRNLRSMLYNMISNAIKFSKRTNPLVHIHTWQEEDFIVLSVEDNGIGISKEGIARIFDVYGRLNNDIEGNGVGLYLARKLVHAVGGDMIVESEPGKGSKFMIYLRSKKRSSVSDIGLTNDLKEDH</sequence>
<feature type="domain" description="Histidine kinase" evidence="5">
    <location>
        <begin position="848"/>
        <end position="1058"/>
    </location>
</feature>
<dbReference type="InterPro" id="IPR036097">
    <property type="entry name" value="HisK_dim/P_sf"/>
</dbReference>
<dbReference type="Proteomes" id="UP000476411">
    <property type="component" value="Chromosome"/>
</dbReference>
<dbReference type="PROSITE" id="PS50123">
    <property type="entry name" value="CHER"/>
    <property type="match status" value="1"/>
</dbReference>
<feature type="active site" evidence="3">
    <location>
        <position position="133"/>
    </location>
</feature>
<evidence type="ECO:0000256" key="4">
    <source>
        <dbReference type="SAM" id="Coils"/>
    </source>
</evidence>
<dbReference type="SMART" id="SM00388">
    <property type="entry name" value="HisKA"/>
    <property type="match status" value="1"/>
</dbReference>
<dbReference type="PROSITE" id="PS50109">
    <property type="entry name" value="HIS_KIN"/>
    <property type="match status" value="1"/>
</dbReference>
<evidence type="ECO:0000256" key="2">
    <source>
        <dbReference type="ARBA" id="ARBA00012438"/>
    </source>
</evidence>
<dbReference type="InterPro" id="IPR003661">
    <property type="entry name" value="HisK_dim/P_dom"/>
</dbReference>
<dbReference type="EC" id="2.7.13.3" evidence="2"/>
<dbReference type="InterPro" id="IPR050903">
    <property type="entry name" value="Bact_Chemotaxis_MeTrfase"/>
</dbReference>
<name>A0A6B9ZM33_9BACT</name>
<feature type="active site" evidence="3">
    <location>
        <position position="41"/>
    </location>
</feature>
<dbReference type="Gene3D" id="1.10.287.130">
    <property type="match status" value="1"/>
</dbReference>
<keyword evidence="3" id="KW-0378">Hydrolase</keyword>
<dbReference type="SUPFAM" id="SSF55785">
    <property type="entry name" value="PYP-like sensor domain (PAS domain)"/>
    <property type="match status" value="1"/>
</dbReference>
<feature type="active site" evidence="3">
    <location>
        <position position="15"/>
    </location>
</feature>
<keyword evidence="9" id="KW-1185">Reference proteome</keyword>
<dbReference type="InterPro" id="IPR000780">
    <property type="entry name" value="CheR_MeTrfase"/>
</dbReference>
<dbReference type="EMBL" id="CP048113">
    <property type="protein sequence ID" value="QHS63490.1"/>
    <property type="molecule type" value="Genomic_DNA"/>
</dbReference>
<dbReference type="SUPFAM" id="SSF55874">
    <property type="entry name" value="ATPase domain of HSP90 chaperone/DNA topoisomerase II/histidine kinase"/>
    <property type="match status" value="1"/>
</dbReference>
<evidence type="ECO:0000313" key="9">
    <source>
        <dbReference type="Proteomes" id="UP000476411"/>
    </source>
</evidence>
<dbReference type="SUPFAM" id="SSF47384">
    <property type="entry name" value="Homodimeric domain of signal transducing histidine kinase"/>
    <property type="match status" value="1"/>
</dbReference>
<gene>
    <name evidence="8" type="ORF">GWR21_29065</name>
</gene>
<dbReference type="GO" id="GO:0008984">
    <property type="term" value="F:protein-glutamate methylesterase activity"/>
    <property type="evidence" value="ECO:0007669"/>
    <property type="project" value="InterPro"/>
</dbReference>
<feature type="domain" description="CheB-type methylesterase" evidence="6">
    <location>
        <begin position="6"/>
        <end position="176"/>
    </location>
</feature>
<dbReference type="InterPro" id="IPR029063">
    <property type="entry name" value="SAM-dependent_MTases_sf"/>
</dbReference>
<dbReference type="Pfam" id="PF13596">
    <property type="entry name" value="PAS_10"/>
    <property type="match status" value="1"/>
</dbReference>
<evidence type="ECO:0000256" key="1">
    <source>
        <dbReference type="ARBA" id="ARBA00000085"/>
    </source>
</evidence>
<dbReference type="InterPro" id="IPR036890">
    <property type="entry name" value="HATPase_C_sf"/>
</dbReference>
<dbReference type="AlphaFoldDB" id="A0A6B9ZM33"/>
<proteinExistence type="predicted"/>
<keyword evidence="3" id="KW-0145">Chemotaxis</keyword>
<dbReference type="PRINTS" id="PR00996">
    <property type="entry name" value="CHERMTFRASE"/>
</dbReference>
<keyword evidence="4" id="KW-0175">Coiled coil</keyword>
<dbReference type="KEGG" id="chih:GWR21_29065"/>
<dbReference type="Pfam" id="PF01739">
    <property type="entry name" value="CheR"/>
    <property type="match status" value="1"/>
</dbReference>
<dbReference type="Pfam" id="PF03705">
    <property type="entry name" value="CheR_N"/>
    <property type="match status" value="1"/>
</dbReference>
<dbReference type="InterPro" id="IPR000673">
    <property type="entry name" value="Sig_transdc_resp-reg_Me-estase"/>
</dbReference>
<dbReference type="InterPro" id="IPR003594">
    <property type="entry name" value="HATPase_dom"/>
</dbReference>
<evidence type="ECO:0000259" key="6">
    <source>
        <dbReference type="PROSITE" id="PS50122"/>
    </source>
</evidence>
<dbReference type="Gene3D" id="3.40.50.150">
    <property type="entry name" value="Vaccinia Virus protein VP39"/>
    <property type="match status" value="1"/>
</dbReference>
<dbReference type="InterPro" id="IPR035909">
    <property type="entry name" value="CheB_C"/>
</dbReference>
<dbReference type="SMART" id="SM00387">
    <property type="entry name" value="HATPase_c"/>
    <property type="match status" value="1"/>
</dbReference>
<feature type="coiled-coil region" evidence="4">
    <location>
        <begin position="636"/>
        <end position="698"/>
    </location>
</feature>
<dbReference type="SMART" id="SM00138">
    <property type="entry name" value="MeTrc"/>
    <property type="match status" value="1"/>
</dbReference>
<dbReference type="InterPro" id="IPR022642">
    <property type="entry name" value="CheR_C"/>
</dbReference>
<dbReference type="Pfam" id="PF02518">
    <property type="entry name" value="HATPase_c"/>
    <property type="match status" value="1"/>
</dbReference>
<dbReference type="GO" id="GO:0000156">
    <property type="term" value="F:phosphorelay response regulator activity"/>
    <property type="evidence" value="ECO:0007669"/>
    <property type="project" value="InterPro"/>
</dbReference>
<dbReference type="PANTHER" id="PTHR24422:SF27">
    <property type="entry name" value="PROTEIN-GLUTAMATE O-METHYLTRANSFERASE"/>
    <property type="match status" value="1"/>
</dbReference>
<accession>A0A6B9ZM33</accession>
<dbReference type="GO" id="GO:0006935">
    <property type="term" value="P:chemotaxis"/>
    <property type="evidence" value="ECO:0007669"/>
    <property type="project" value="UniProtKB-UniRule"/>
</dbReference>
<dbReference type="GO" id="GO:0000155">
    <property type="term" value="F:phosphorelay sensor kinase activity"/>
    <property type="evidence" value="ECO:0007669"/>
    <property type="project" value="InterPro"/>
</dbReference>
<feature type="domain" description="CheR-type methyltransferase" evidence="7">
    <location>
        <begin position="193"/>
        <end position="443"/>
    </location>
</feature>
<dbReference type="CDD" id="cd16434">
    <property type="entry name" value="CheB-CheR_fusion"/>
    <property type="match status" value="1"/>
</dbReference>
<dbReference type="PROSITE" id="PS50122">
    <property type="entry name" value="CHEB"/>
    <property type="match status" value="1"/>
</dbReference>
<dbReference type="InterPro" id="IPR005467">
    <property type="entry name" value="His_kinase_dom"/>
</dbReference>
<dbReference type="Gene3D" id="3.30.565.10">
    <property type="entry name" value="Histidine kinase-like ATPase, C-terminal domain"/>
    <property type="match status" value="1"/>
</dbReference>